<protein>
    <submittedName>
        <fullName evidence="3">Probable NAM7-nonsense-mediated mRNA decay protein, ATP-dependent RNA helicase</fullName>
    </submittedName>
</protein>
<dbReference type="EMBL" id="CAFZ01000033">
    <property type="protein sequence ID" value="CCA68467.1"/>
    <property type="molecule type" value="Genomic_DNA"/>
</dbReference>
<dbReference type="GO" id="GO:0003723">
    <property type="term" value="F:RNA binding"/>
    <property type="evidence" value="ECO:0007669"/>
    <property type="project" value="InterPro"/>
</dbReference>
<accession>G4TAX6</accession>
<sequence length="170" mass="18302">MSLDSFPNFQFDTTSQYGGGAGLDDTASVISGYTQQQLDDGTESLLNGNGHANATQKQRIDDDFDAVLDDFKDGPVDLPPHACSYCGIHSPASVVKCLVCSKWFCNSRGNSSASHIVNHLVRAKHKEVVLHSESPLGDTTPECYTCGSKNVFMLGFIPAKSDTVVVLLCR</sequence>
<gene>
    <name evidence="3" type="ORF">PIIN_02331</name>
</gene>
<evidence type="ECO:0000256" key="1">
    <source>
        <dbReference type="PROSITE-ProRule" id="PRU01341"/>
    </source>
</evidence>
<dbReference type="SUPFAM" id="SSF57850">
    <property type="entry name" value="RING/U-box"/>
    <property type="match status" value="1"/>
</dbReference>
<reference evidence="3 4" key="1">
    <citation type="journal article" date="2011" name="PLoS Pathog.">
        <title>Endophytic Life Strategies Decoded by Genome and Transcriptome Analyses of the Mutualistic Root Symbiont Piriformospora indica.</title>
        <authorList>
            <person name="Zuccaro A."/>
            <person name="Lahrmann U."/>
            <person name="Guldener U."/>
            <person name="Langen G."/>
            <person name="Pfiffi S."/>
            <person name="Biedenkopf D."/>
            <person name="Wong P."/>
            <person name="Samans B."/>
            <person name="Grimm C."/>
            <person name="Basiewicz M."/>
            <person name="Murat C."/>
            <person name="Martin F."/>
            <person name="Kogel K.H."/>
        </authorList>
    </citation>
    <scope>NUCLEOTIDE SEQUENCE [LARGE SCALE GENOMIC DNA]</scope>
    <source>
        <strain evidence="3 4">DSM 11827</strain>
    </source>
</reference>
<keyword evidence="1" id="KW-0863">Zinc-finger</keyword>
<dbReference type="GO" id="GO:0008270">
    <property type="term" value="F:zinc ion binding"/>
    <property type="evidence" value="ECO:0007669"/>
    <property type="project" value="UniProtKB-UniRule"/>
</dbReference>
<dbReference type="Proteomes" id="UP000007148">
    <property type="component" value="Unassembled WGS sequence"/>
</dbReference>
<dbReference type="CDD" id="cd21400">
    <property type="entry name" value="ZBD_UPF1-like"/>
    <property type="match status" value="1"/>
</dbReference>
<keyword evidence="3" id="KW-0067">ATP-binding</keyword>
<evidence type="ECO:0000313" key="3">
    <source>
        <dbReference type="EMBL" id="CCA68467.1"/>
    </source>
</evidence>
<keyword evidence="3" id="KW-0378">Hydrolase</keyword>
<feature type="domain" description="Upf1" evidence="2">
    <location>
        <begin position="75"/>
        <end position="170"/>
    </location>
</feature>
<dbReference type="HOGENOM" id="CLU_1571250_0_0_1"/>
<dbReference type="GO" id="GO:0005524">
    <property type="term" value="F:ATP binding"/>
    <property type="evidence" value="ECO:0007669"/>
    <property type="project" value="InterPro"/>
</dbReference>
<feature type="region of interest" description="C3H" evidence="1">
    <location>
        <begin position="83"/>
        <end position="115"/>
    </location>
</feature>
<proteinExistence type="predicted"/>
<dbReference type="GO" id="GO:0005737">
    <property type="term" value="C:cytoplasm"/>
    <property type="evidence" value="ECO:0007669"/>
    <property type="project" value="InterPro"/>
</dbReference>
<comment type="caution">
    <text evidence="1">Lacks conserved residue(s) required for the propagation of feature annotation.</text>
</comment>
<dbReference type="GO" id="GO:0000184">
    <property type="term" value="P:nuclear-transcribed mRNA catabolic process, nonsense-mediated decay"/>
    <property type="evidence" value="ECO:0007669"/>
    <property type="project" value="InterPro"/>
</dbReference>
<dbReference type="InterPro" id="IPR018999">
    <property type="entry name" value="UPF1_CH/ZBD"/>
</dbReference>
<dbReference type="PROSITE" id="PS51997">
    <property type="entry name" value="UPF1_CH_RICH"/>
    <property type="match status" value="1"/>
</dbReference>
<keyword evidence="3" id="KW-0347">Helicase</keyword>
<dbReference type="eggNOG" id="KOG1802">
    <property type="taxonomic scope" value="Eukaryota"/>
</dbReference>
<dbReference type="OMA" id="ETAPECY"/>
<keyword evidence="1" id="KW-0862">Zinc</keyword>
<name>G4TAX6_SERID</name>
<comment type="caution">
    <text evidence="3">The sequence shown here is derived from an EMBL/GenBank/DDBJ whole genome shotgun (WGS) entry which is preliminary data.</text>
</comment>
<keyword evidence="4" id="KW-1185">Reference proteome</keyword>
<organism evidence="3 4">
    <name type="scientific">Serendipita indica (strain DSM 11827)</name>
    <name type="common">Root endophyte fungus</name>
    <name type="synonym">Piriformospora indica</name>
    <dbReference type="NCBI Taxonomy" id="1109443"/>
    <lineage>
        <taxon>Eukaryota</taxon>
        <taxon>Fungi</taxon>
        <taxon>Dikarya</taxon>
        <taxon>Basidiomycota</taxon>
        <taxon>Agaricomycotina</taxon>
        <taxon>Agaricomycetes</taxon>
        <taxon>Sebacinales</taxon>
        <taxon>Serendipitaceae</taxon>
        <taxon>Serendipita</taxon>
    </lineage>
</organism>
<keyword evidence="3" id="KW-0547">Nucleotide-binding</keyword>
<dbReference type="OrthoDB" id="6513042at2759"/>
<evidence type="ECO:0000259" key="2">
    <source>
        <dbReference type="PROSITE" id="PS51997"/>
    </source>
</evidence>
<dbReference type="InParanoid" id="G4TAX6"/>
<dbReference type="AlphaFoldDB" id="G4TAX6"/>
<keyword evidence="1" id="KW-0479">Metal-binding</keyword>
<feature type="region of interest" description="CC/SHH/C" evidence="1">
    <location>
        <begin position="97"/>
        <end position="125"/>
    </location>
</feature>
<dbReference type="Pfam" id="PF09416">
    <property type="entry name" value="UPF1_Zn_bind"/>
    <property type="match status" value="1"/>
</dbReference>
<dbReference type="GO" id="GO:0003724">
    <property type="term" value="F:RNA helicase activity"/>
    <property type="evidence" value="ECO:0007669"/>
    <property type="project" value="InterPro"/>
</dbReference>
<evidence type="ECO:0000313" key="4">
    <source>
        <dbReference type="Proteomes" id="UP000007148"/>
    </source>
</evidence>
<dbReference type="STRING" id="1109443.G4TAX6"/>